<dbReference type="GO" id="GO:1900376">
    <property type="term" value="P:regulation of secondary metabolite biosynthetic process"/>
    <property type="evidence" value="ECO:0007669"/>
    <property type="project" value="TreeGrafter"/>
</dbReference>
<evidence type="ECO:0000256" key="10">
    <source>
        <dbReference type="ARBA" id="ARBA00023125"/>
    </source>
</evidence>
<comment type="subcellular location">
    <subcellularLocation>
        <location evidence="1">Cytoplasm</location>
    </subcellularLocation>
</comment>
<evidence type="ECO:0000256" key="5">
    <source>
        <dbReference type="ARBA" id="ARBA00022490"/>
    </source>
</evidence>
<dbReference type="GO" id="GO:0008270">
    <property type="term" value="F:zinc ion binding"/>
    <property type="evidence" value="ECO:0007669"/>
    <property type="project" value="TreeGrafter"/>
</dbReference>
<dbReference type="GO" id="GO:0000976">
    <property type="term" value="F:transcription cis-regulatory region binding"/>
    <property type="evidence" value="ECO:0007669"/>
    <property type="project" value="TreeGrafter"/>
</dbReference>
<evidence type="ECO:0000256" key="4">
    <source>
        <dbReference type="ARBA" id="ARBA00020910"/>
    </source>
</evidence>
<keyword evidence="9" id="KW-0805">Transcription regulation</keyword>
<keyword evidence="5" id="KW-0963">Cytoplasm</keyword>
<evidence type="ECO:0000256" key="12">
    <source>
        <dbReference type="PIRSR" id="PIRSR602481-1"/>
    </source>
</evidence>
<name>A0A069QL12_HOYLO</name>
<evidence type="ECO:0000256" key="3">
    <source>
        <dbReference type="ARBA" id="ARBA00011738"/>
    </source>
</evidence>
<feature type="binding site" evidence="12">
    <location>
        <position position="101"/>
    </location>
    <ligand>
        <name>Zn(2+)</name>
        <dbReference type="ChEBI" id="CHEBI:29105"/>
    </ligand>
</feature>
<keyword evidence="6" id="KW-0678">Repressor</keyword>
<feature type="binding site" evidence="12">
    <location>
        <position position="104"/>
    </location>
    <ligand>
        <name>Zn(2+)</name>
        <dbReference type="ChEBI" id="CHEBI:29105"/>
    </ligand>
</feature>
<dbReference type="GO" id="GO:0005829">
    <property type="term" value="C:cytosol"/>
    <property type="evidence" value="ECO:0007669"/>
    <property type="project" value="TreeGrafter"/>
</dbReference>
<dbReference type="RefSeq" id="WP_018966347.1">
    <property type="nucleotide sequence ID" value="NZ_KB899210.1"/>
</dbReference>
<evidence type="ECO:0000256" key="11">
    <source>
        <dbReference type="ARBA" id="ARBA00023163"/>
    </source>
</evidence>
<dbReference type="EMBL" id="JNGW01000014">
    <property type="protein sequence ID" value="KDR53543.1"/>
    <property type="molecule type" value="Genomic_DNA"/>
</dbReference>
<sequence length="148" mass="17211">MKQDSKRQARKILDHYLETNNYRRTSERYAILDAVFSIKGHFSLDQLNEHIKNDNFKVSRATLYNTLRLFIKLRLVVRHKLIDGTKYEARTENDNHCHQVCTMCGEVTELNLPDITSALGQVYLKGFKSDGFALYLYGVCSACQKKMK</sequence>
<dbReference type="GO" id="GO:0045892">
    <property type="term" value="P:negative regulation of DNA-templated transcription"/>
    <property type="evidence" value="ECO:0007669"/>
    <property type="project" value="TreeGrafter"/>
</dbReference>
<comment type="similarity">
    <text evidence="2">Belongs to the Fur family.</text>
</comment>
<dbReference type="PANTHER" id="PTHR33202:SF2">
    <property type="entry name" value="FERRIC UPTAKE REGULATION PROTEIN"/>
    <property type="match status" value="1"/>
</dbReference>
<comment type="subunit">
    <text evidence="3">Homodimer.</text>
</comment>
<evidence type="ECO:0000256" key="1">
    <source>
        <dbReference type="ARBA" id="ARBA00004496"/>
    </source>
</evidence>
<feature type="binding site" evidence="12">
    <location>
        <position position="143"/>
    </location>
    <ligand>
        <name>Zn(2+)</name>
        <dbReference type="ChEBI" id="CHEBI:29105"/>
    </ligand>
</feature>
<evidence type="ECO:0000313" key="13">
    <source>
        <dbReference type="EMBL" id="KDR53543.1"/>
    </source>
</evidence>
<proteinExistence type="inferred from homology"/>
<dbReference type="PATRIC" id="fig|1122985.7.peg.349"/>
<reference evidence="13 14" key="1">
    <citation type="submission" date="2013-08" db="EMBL/GenBank/DDBJ databases">
        <authorList>
            <person name="Weinstock G."/>
            <person name="Sodergren E."/>
            <person name="Wylie T."/>
            <person name="Fulton L."/>
            <person name="Fulton R."/>
            <person name="Fronick C."/>
            <person name="O'Laughlin M."/>
            <person name="Godfrey J."/>
            <person name="Miner T."/>
            <person name="Herter B."/>
            <person name="Appelbaum E."/>
            <person name="Cordes M."/>
            <person name="Lek S."/>
            <person name="Wollam A."/>
            <person name="Pepin K.H."/>
            <person name="Palsikar V.B."/>
            <person name="Mitreva M."/>
            <person name="Wilson R.K."/>
        </authorList>
    </citation>
    <scope>NUCLEOTIDE SEQUENCE [LARGE SCALE GENOMIC DNA]</scope>
    <source>
        <strain evidence="13 14">ATCC 15930</strain>
    </source>
</reference>
<evidence type="ECO:0000256" key="8">
    <source>
        <dbReference type="ARBA" id="ARBA00022833"/>
    </source>
</evidence>
<comment type="cofactor">
    <cofactor evidence="12">
        <name>Zn(2+)</name>
        <dbReference type="ChEBI" id="CHEBI:29105"/>
    </cofactor>
    <text evidence="12">Binds 1 zinc ion per subunit.</text>
</comment>
<organism evidence="13 14">
    <name type="scientific">Hoylesella loescheii DSM 19665 = JCM 12249 = ATCC 15930</name>
    <dbReference type="NCBI Taxonomy" id="1122985"/>
    <lineage>
        <taxon>Bacteria</taxon>
        <taxon>Pseudomonadati</taxon>
        <taxon>Bacteroidota</taxon>
        <taxon>Bacteroidia</taxon>
        <taxon>Bacteroidales</taxon>
        <taxon>Prevotellaceae</taxon>
        <taxon>Hoylesella</taxon>
    </lineage>
</organism>
<gene>
    <name evidence="13" type="ORF">HMPREF1991_00338</name>
</gene>
<dbReference type="PANTHER" id="PTHR33202">
    <property type="entry name" value="ZINC UPTAKE REGULATION PROTEIN"/>
    <property type="match status" value="1"/>
</dbReference>
<dbReference type="eggNOG" id="COG0735">
    <property type="taxonomic scope" value="Bacteria"/>
</dbReference>
<keyword evidence="14" id="KW-1185">Reference proteome</keyword>
<dbReference type="AlphaFoldDB" id="A0A069QL12"/>
<dbReference type="SUPFAM" id="SSF46785">
    <property type="entry name" value="Winged helix' DNA-binding domain"/>
    <property type="match status" value="1"/>
</dbReference>
<dbReference type="Proteomes" id="UP000027442">
    <property type="component" value="Unassembled WGS sequence"/>
</dbReference>
<evidence type="ECO:0000313" key="14">
    <source>
        <dbReference type="Proteomes" id="UP000027442"/>
    </source>
</evidence>
<dbReference type="Pfam" id="PF01475">
    <property type="entry name" value="FUR"/>
    <property type="match status" value="1"/>
</dbReference>
<dbReference type="GO" id="GO:0003700">
    <property type="term" value="F:DNA-binding transcription factor activity"/>
    <property type="evidence" value="ECO:0007669"/>
    <property type="project" value="InterPro"/>
</dbReference>
<protein>
    <recommendedName>
        <fullName evidence="4">Ferric uptake regulation protein</fullName>
    </recommendedName>
</protein>
<evidence type="ECO:0000256" key="2">
    <source>
        <dbReference type="ARBA" id="ARBA00007957"/>
    </source>
</evidence>
<dbReference type="HOGENOM" id="CLU_096072_4_2_10"/>
<keyword evidence="10" id="KW-0238">DNA-binding</keyword>
<evidence type="ECO:0000256" key="6">
    <source>
        <dbReference type="ARBA" id="ARBA00022491"/>
    </source>
</evidence>
<evidence type="ECO:0000256" key="9">
    <source>
        <dbReference type="ARBA" id="ARBA00023015"/>
    </source>
</evidence>
<accession>A0A069QL12</accession>
<dbReference type="InterPro" id="IPR036390">
    <property type="entry name" value="WH_DNA-bd_sf"/>
</dbReference>
<dbReference type="CDD" id="cd07153">
    <property type="entry name" value="Fur_like"/>
    <property type="match status" value="1"/>
</dbReference>
<dbReference type="InterPro" id="IPR043135">
    <property type="entry name" value="Fur_C"/>
</dbReference>
<dbReference type="InterPro" id="IPR002481">
    <property type="entry name" value="FUR"/>
</dbReference>
<dbReference type="Gene3D" id="3.30.1490.190">
    <property type="match status" value="1"/>
</dbReference>
<keyword evidence="8 12" id="KW-0862">Zinc</keyword>
<dbReference type="InterPro" id="IPR036388">
    <property type="entry name" value="WH-like_DNA-bd_sf"/>
</dbReference>
<keyword evidence="11" id="KW-0804">Transcription</keyword>
<feature type="binding site" evidence="12">
    <location>
        <position position="140"/>
    </location>
    <ligand>
        <name>Zn(2+)</name>
        <dbReference type="ChEBI" id="CHEBI:29105"/>
    </ligand>
</feature>
<dbReference type="Gene3D" id="1.10.10.10">
    <property type="entry name" value="Winged helix-like DNA-binding domain superfamily/Winged helix DNA-binding domain"/>
    <property type="match status" value="1"/>
</dbReference>
<evidence type="ECO:0000256" key="7">
    <source>
        <dbReference type="ARBA" id="ARBA00022723"/>
    </source>
</evidence>
<keyword evidence="7 12" id="KW-0479">Metal-binding</keyword>
<comment type="caution">
    <text evidence="13">The sequence shown here is derived from an EMBL/GenBank/DDBJ whole genome shotgun (WGS) entry which is preliminary data.</text>
</comment>